<feature type="domain" description="PAC" evidence="22">
    <location>
        <begin position="220"/>
        <end position="272"/>
    </location>
</feature>
<keyword evidence="7 18" id="KW-0812">Transmembrane</keyword>
<dbReference type="SUPFAM" id="SSF55785">
    <property type="entry name" value="PYP-like sensor domain (PAS domain)"/>
    <property type="match status" value="1"/>
</dbReference>
<dbReference type="Gene3D" id="1.10.287.130">
    <property type="match status" value="1"/>
</dbReference>
<dbReference type="SMART" id="SM00091">
    <property type="entry name" value="PAS"/>
    <property type="match status" value="1"/>
</dbReference>
<keyword evidence="12 13" id="KW-0472">Membrane</keyword>
<dbReference type="InterPro" id="IPR005467">
    <property type="entry name" value="His_kinase_dom"/>
</dbReference>
<dbReference type="GO" id="GO:0005886">
    <property type="term" value="C:plasma membrane"/>
    <property type="evidence" value="ECO:0007669"/>
    <property type="project" value="UniProtKB-SubCell"/>
</dbReference>
<dbReference type="CDD" id="cd00082">
    <property type="entry name" value="HisKA"/>
    <property type="match status" value="1"/>
</dbReference>
<dbReference type="InterPro" id="IPR011006">
    <property type="entry name" value="CheY-like_superfamily"/>
</dbReference>
<dbReference type="CDD" id="cd17546">
    <property type="entry name" value="REC_hyHK_CKI1_RcsC-like"/>
    <property type="match status" value="1"/>
</dbReference>
<evidence type="ECO:0000256" key="12">
    <source>
        <dbReference type="ARBA" id="ARBA00023136"/>
    </source>
</evidence>
<evidence type="ECO:0000259" key="23">
    <source>
        <dbReference type="PROSITE" id="PS50894"/>
    </source>
</evidence>
<name>A0A285J156_9GAMM</name>
<dbReference type="Pfam" id="PF00072">
    <property type="entry name" value="Response_reg"/>
    <property type="match status" value="1"/>
</dbReference>
<dbReference type="SMART" id="SM00388">
    <property type="entry name" value="HisKA"/>
    <property type="match status" value="1"/>
</dbReference>
<feature type="domain" description="Response regulatory" evidence="20">
    <location>
        <begin position="519"/>
        <end position="635"/>
    </location>
</feature>
<dbReference type="InterPro" id="IPR036641">
    <property type="entry name" value="HPT_dom_sf"/>
</dbReference>
<evidence type="ECO:0000313" key="25">
    <source>
        <dbReference type="Proteomes" id="UP000219353"/>
    </source>
</evidence>
<keyword evidence="4 13" id="KW-0997">Cell inner membrane</keyword>
<dbReference type="Pfam" id="PF01627">
    <property type="entry name" value="Hpt"/>
    <property type="match status" value="1"/>
</dbReference>
<reference evidence="25" key="1">
    <citation type="submission" date="2017-09" db="EMBL/GenBank/DDBJ databases">
        <authorList>
            <person name="Varghese N."/>
            <person name="Submissions S."/>
        </authorList>
    </citation>
    <scope>NUCLEOTIDE SEQUENCE [LARGE SCALE GENOMIC DNA]</scope>
    <source>
        <strain evidence="25">CGMCC 1.12461</strain>
    </source>
</reference>
<evidence type="ECO:0000256" key="7">
    <source>
        <dbReference type="ARBA" id="ARBA00022692"/>
    </source>
</evidence>
<keyword evidence="9 13" id="KW-0067">ATP-binding</keyword>
<keyword evidence="10 18" id="KW-1133">Transmembrane helix</keyword>
<keyword evidence="13" id="KW-0547">Nucleotide-binding</keyword>
<dbReference type="FunFam" id="3.30.565.10:FF:000010">
    <property type="entry name" value="Sensor histidine kinase RcsC"/>
    <property type="match status" value="1"/>
</dbReference>
<feature type="modified residue" description="Phosphohistidine; by autocatalysis" evidence="14">
    <location>
        <position position="286"/>
    </location>
</feature>
<evidence type="ECO:0000256" key="4">
    <source>
        <dbReference type="ARBA" id="ARBA00022519"/>
    </source>
</evidence>
<dbReference type="OrthoDB" id="9810730at2"/>
<evidence type="ECO:0000256" key="16">
    <source>
        <dbReference type="PROSITE-ProRule" id="PRU00169"/>
    </source>
</evidence>
<keyword evidence="11 13" id="KW-0902">Two-component regulatory system</keyword>
<dbReference type="Proteomes" id="UP000219353">
    <property type="component" value="Unassembled WGS sequence"/>
</dbReference>
<feature type="modified residue" description="4-aspartylphosphate" evidence="14 16">
    <location>
        <position position="569"/>
    </location>
</feature>
<evidence type="ECO:0000259" key="21">
    <source>
        <dbReference type="PROSITE" id="PS50112"/>
    </source>
</evidence>
<evidence type="ECO:0000256" key="18">
    <source>
        <dbReference type="SAM" id="Phobius"/>
    </source>
</evidence>
<evidence type="ECO:0000313" key="24">
    <source>
        <dbReference type="EMBL" id="SNY53803.1"/>
    </source>
</evidence>
<evidence type="ECO:0000256" key="6">
    <source>
        <dbReference type="ARBA" id="ARBA00022679"/>
    </source>
</evidence>
<feature type="domain" description="HPt" evidence="23">
    <location>
        <begin position="671"/>
        <end position="763"/>
    </location>
</feature>
<dbReference type="Gene3D" id="1.20.120.160">
    <property type="entry name" value="HPT domain"/>
    <property type="match status" value="1"/>
</dbReference>
<protein>
    <recommendedName>
        <fullName evidence="13">Aerobic respiration control sensor protein</fullName>
        <ecNumber evidence="13">2.7.13.3</ecNumber>
    </recommendedName>
</protein>
<gene>
    <name evidence="24" type="ORF">SAMN06297280_2460</name>
</gene>
<evidence type="ECO:0000256" key="14">
    <source>
        <dbReference type="PIRSR" id="PIRSR003182-50"/>
    </source>
</evidence>
<dbReference type="InterPro" id="IPR001789">
    <property type="entry name" value="Sig_transdc_resp-reg_receiver"/>
</dbReference>
<feature type="transmembrane region" description="Helical" evidence="18">
    <location>
        <begin position="26"/>
        <end position="50"/>
    </location>
</feature>
<evidence type="ECO:0000256" key="11">
    <source>
        <dbReference type="ARBA" id="ARBA00023012"/>
    </source>
</evidence>
<dbReference type="Gene3D" id="3.30.565.10">
    <property type="entry name" value="Histidine kinase-like ATPase, C-terminal domain"/>
    <property type="match status" value="1"/>
</dbReference>
<feature type="transmembrane region" description="Helical" evidence="18">
    <location>
        <begin position="56"/>
        <end position="79"/>
    </location>
</feature>
<dbReference type="PROSITE" id="PS50113">
    <property type="entry name" value="PAC"/>
    <property type="match status" value="1"/>
</dbReference>
<dbReference type="InterPro" id="IPR000700">
    <property type="entry name" value="PAS-assoc_C"/>
</dbReference>
<feature type="domain" description="PAS" evidence="21">
    <location>
        <begin position="147"/>
        <end position="191"/>
    </location>
</feature>
<evidence type="ECO:0000256" key="10">
    <source>
        <dbReference type="ARBA" id="ARBA00022989"/>
    </source>
</evidence>
<dbReference type="RefSeq" id="WP_097111694.1">
    <property type="nucleotide sequence ID" value="NZ_OBEB01000005.1"/>
</dbReference>
<dbReference type="CDD" id="cd00130">
    <property type="entry name" value="PAS"/>
    <property type="match status" value="1"/>
</dbReference>
<evidence type="ECO:0000256" key="13">
    <source>
        <dbReference type="PIRNR" id="PIRNR003182"/>
    </source>
</evidence>
<dbReference type="CDD" id="cd16922">
    <property type="entry name" value="HATPase_EvgS-ArcB-TorS-like"/>
    <property type="match status" value="1"/>
</dbReference>
<dbReference type="InterPro" id="IPR004358">
    <property type="entry name" value="Sig_transdc_His_kin-like_C"/>
</dbReference>
<evidence type="ECO:0000256" key="8">
    <source>
        <dbReference type="ARBA" id="ARBA00022777"/>
    </source>
</evidence>
<dbReference type="EMBL" id="OBEB01000005">
    <property type="protein sequence ID" value="SNY53803.1"/>
    <property type="molecule type" value="Genomic_DNA"/>
</dbReference>
<dbReference type="GO" id="GO:0009927">
    <property type="term" value="F:histidine phosphotransfer kinase activity"/>
    <property type="evidence" value="ECO:0007669"/>
    <property type="project" value="TreeGrafter"/>
</dbReference>
<dbReference type="SMART" id="SM00448">
    <property type="entry name" value="REC"/>
    <property type="match status" value="1"/>
</dbReference>
<evidence type="ECO:0000256" key="17">
    <source>
        <dbReference type="SAM" id="Coils"/>
    </source>
</evidence>
<keyword evidence="6 13" id="KW-0808">Transferase</keyword>
<comment type="catalytic activity">
    <reaction evidence="1 13">
        <text>ATP + protein L-histidine = ADP + protein N-phospho-L-histidine.</text>
        <dbReference type="EC" id="2.7.13.3"/>
    </reaction>
</comment>
<dbReference type="InterPro" id="IPR001610">
    <property type="entry name" value="PAC"/>
</dbReference>
<dbReference type="InterPro" id="IPR008207">
    <property type="entry name" value="Sig_transdc_His_kin_Hpt_dom"/>
</dbReference>
<keyword evidence="17" id="KW-0175">Coiled coil</keyword>
<dbReference type="EC" id="2.7.13.3" evidence="13"/>
<evidence type="ECO:0000259" key="20">
    <source>
        <dbReference type="PROSITE" id="PS50110"/>
    </source>
</evidence>
<dbReference type="PRINTS" id="PR00344">
    <property type="entry name" value="BCTRLSENSOR"/>
</dbReference>
<dbReference type="Pfam" id="PF02518">
    <property type="entry name" value="HATPase_c"/>
    <property type="match status" value="1"/>
</dbReference>
<dbReference type="SUPFAM" id="SSF47226">
    <property type="entry name" value="Histidine-containing phosphotransfer domain, HPT domain"/>
    <property type="match status" value="1"/>
</dbReference>
<proteinExistence type="predicted"/>
<dbReference type="InterPro" id="IPR014409">
    <property type="entry name" value="Sig_transdc_His_kin_hyb_ArcB"/>
</dbReference>
<comment type="subcellular location">
    <subcellularLocation>
        <location evidence="2 13">Cell inner membrane</location>
        <topology evidence="2 13">Multi-pass membrane protein</topology>
    </subcellularLocation>
</comment>
<organism evidence="24 25">
    <name type="scientific">Arsukibacterium tuosuense</name>
    <dbReference type="NCBI Taxonomy" id="1323745"/>
    <lineage>
        <taxon>Bacteria</taxon>
        <taxon>Pseudomonadati</taxon>
        <taxon>Pseudomonadota</taxon>
        <taxon>Gammaproteobacteria</taxon>
        <taxon>Chromatiales</taxon>
        <taxon>Chromatiaceae</taxon>
        <taxon>Arsukibacterium</taxon>
    </lineage>
</organism>
<dbReference type="InterPro" id="IPR036097">
    <property type="entry name" value="HisK_dim/P_sf"/>
</dbReference>
<keyword evidence="13" id="KW-0804">Transcription</keyword>
<keyword evidence="5 14" id="KW-0597">Phosphoprotein</keyword>
<dbReference type="InterPro" id="IPR013656">
    <property type="entry name" value="PAS_4"/>
</dbReference>
<dbReference type="PANTHER" id="PTHR43047:SF72">
    <property type="entry name" value="OSMOSENSING HISTIDINE PROTEIN KINASE SLN1"/>
    <property type="match status" value="1"/>
</dbReference>
<dbReference type="Pfam" id="PF00512">
    <property type="entry name" value="HisKA"/>
    <property type="match status" value="1"/>
</dbReference>
<dbReference type="InterPro" id="IPR000014">
    <property type="entry name" value="PAS"/>
</dbReference>
<evidence type="ECO:0000256" key="2">
    <source>
        <dbReference type="ARBA" id="ARBA00004429"/>
    </source>
</evidence>
<evidence type="ECO:0000256" key="15">
    <source>
        <dbReference type="PROSITE-ProRule" id="PRU00110"/>
    </source>
</evidence>
<dbReference type="PIRSF" id="PIRSF003182">
    <property type="entry name" value="ArcB"/>
    <property type="match status" value="1"/>
</dbReference>
<dbReference type="SMART" id="SM00387">
    <property type="entry name" value="HATPase_c"/>
    <property type="match status" value="1"/>
</dbReference>
<dbReference type="SUPFAM" id="SSF52172">
    <property type="entry name" value="CheY-like"/>
    <property type="match status" value="1"/>
</dbReference>
<dbReference type="PROSITE" id="PS50894">
    <property type="entry name" value="HPT"/>
    <property type="match status" value="1"/>
</dbReference>
<dbReference type="GO" id="GO:0000155">
    <property type="term" value="F:phosphorelay sensor kinase activity"/>
    <property type="evidence" value="ECO:0007669"/>
    <property type="project" value="UniProtKB-UniRule"/>
</dbReference>
<comment type="PTM">
    <text evidence="14">Activation requires a sequential transfer of a phosphate group from a His in the primary transmitter domain, to an Asp in the receiver domain and to a His in the secondary transmitter domain.</text>
</comment>
<evidence type="ECO:0000256" key="9">
    <source>
        <dbReference type="ARBA" id="ARBA00022840"/>
    </source>
</evidence>
<dbReference type="SUPFAM" id="SSF47384">
    <property type="entry name" value="Homodimeric domain of signal transducing histidine kinase"/>
    <property type="match status" value="1"/>
</dbReference>
<dbReference type="NCBIfam" id="TIGR00229">
    <property type="entry name" value="sensory_box"/>
    <property type="match status" value="1"/>
</dbReference>
<dbReference type="PROSITE" id="PS50110">
    <property type="entry name" value="RESPONSE_REGULATORY"/>
    <property type="match status" value="1"/>
</dbReference>
<dbReference type="PROSITE" id="PS50109">
    <property type="entry name" value="HIS_KIN"/>
    <property type="match status" value="1"/>
</dbReference>
<dbReference type="InterPro" id="IPR035965">
    <property type="entry name" value="PAS-like_dom_sf"/>
</dbReference>
<dbReference type="Gene3D" id="3.40.50.2300">
    <property type="match status" value="1"/>
</dbReference>
<sequence length="766" mass="85663">MQSPVHPKVKAFAALIKRWGKFRLGVVLWLSLLAVLVLVHYTYAALFAVVVDWAMLHAQLILAMLASPVVILIVFYLVLHLDAALLYLKDSAHQERLLNQNMQDSIRQLNFEIEERKKAFQAKRRAVDELRKEISERKKTQQELEEQSLLIRSIVDSSPDLFYYRDENGHLASCNKMFEIIMGKSAQELIGFHPAELYTEDSAQAAILTEYEAAAEHTELTLDVEFVKPDGQLLWFEMRKVPFYDGQGRYIGLLGFGRDITSRKLAEQALEKAYQDKGKFIATLSHELRTPLNGIVGLSRRLLDSTLGPEQHSWANTIFSSAETLGNIFNDIIDLDKIDRQDLDIVFQSIHIQSFLNDIANFAELICQQKGLSFKMISQGDLNSYLKLDATRLRQVLWNLLNNAVKFTAQGQVTLECMLKTTAAGPVELLFKVQDTGIGIASAEQERIFDMYYKSSDGRRLSIVGSGIGLSVSRALVEAMGGKVSLTSKPGQGSCFNVQLPTEQVAAPTISTVSCPELTVLLIEDVPLNAEIATALLEQRGHTVIHADTGEDAIALLETEDDIDLVLLDMQLPDMSGDQIARYMRSEAHLQSIPIVVLSANVRKAEEQLTDVQVDGALAKPINTNKLDQMLARLFSPSALKLQQLSPVKPDNGDNQILDLATLHDYMQSLGPEAMKRSAQLFAQLLPGYINKMIEAAVQQHPQDFKESAHKLKGAAASVGLLWVQQQAKKFEQETMSWHGLERQLVDYHLKAEQHLAALYDFIEAN</sequence>
<evidence type="ECO:0000259" key="19">
    <source>
        <dbReference type="PROSITE" id="PS50109"/>
    </source>
</evidence>
<dbReference type="InterPro" id="IPR003594">
    <property type="entry name" value="HATPase_dom"/>
</dbReference>
<keyword evidence="3 13" id="KW-1003">Cell membrane</keyword>
<dbReference type="Gene3D" id="3.30.450.20">
    <property type="entry name" value="PAS domain"/>
    <property type="match status" value="1"/>
</dbReference>
<evidence type="ECO:0000256" key="1">
    <source>
        <dbReference type="ARBA" id="ARBA00000085"/>
    </source>
</evidence>
<keyword evidence="25" id="KW-1185">Reference proteome</keyword>
<dbReference type="SMART" id="SM00086">
    <property type="entry name" value="PAC"/>
    <property type="match status" value="1"/>
</dbReference>
<dbReference type="SUPFAM" id="SSF55874">
    <property type="entry name" value="ATPase domain of HSP90 chaperone/DNA topoisomerase II/histidine kinase"/>
    <property type="match status" value="1"/>
</dbReference>
<feature type="modified residue" description="Phosphohistidine" evidence="14 15">
    <location>
        <position position="710"/>
    </location>
</feature>
<dbReference type="InterPro" id="IPR036890">
    <property type="entry name" value="HATPase_C_sf"/>
</dbReference>
<dbReference type="PROSITE" id="PS50112">
    <property type="entry name" value="PAS"/>
    <property type="match status" value="1"/>
</dbReference>
<dbReference type="InterPro" id="IPR003661">
    <property type="entry name" value="HisK_dim/P_dom"/>
</dbReference>
<keyword evidence="13" id="KW-0805">Transcription regulation</keyword>
<evidence type="ECO:0000256" key="5">
    <source>
        <dbReference type="ARBA" id="ARBA00022553"/>
    </source>
</evidence>
<evidence type="ECO:0000259" key="22">
    <source>
        <dbReference type="PROSITE" id="PS50113"/>
    </source>
</evidence>
<feature type="domain" description="Histidine kinase" evidence="19">
    <location>
        <begin position="283"/>
        <end position="504"/>
    </location>
</feature>
<dbReference type="AlphaFoldDB" id="A0A285J156"/>
<evidence type="ECO:0000256" key="3">
    <source>
        <dbReference type="ARBA" id="ARBA00022475"/>
    </source>
</evidence>
<dbReference type="Pfam" id="PF08448">
    <property type="entry name" value="PAS_4"/>
    <property type="match status" value="1"/>
</dbReference>
<feature type="coiled-coil region" evidence="17">
    <location>
        <begin position="113"/>
        <end position="147"/>
    </location>
</feature>
<dbReference type="GO" id="GO:0005524">
    <property type="term" value="F:ATP binding"/>
    <property type="evidence" value="ECO:0007669"/>
    <property type="project" value="UniProtKB-UniRule"/>
</dbReference>
<accession>A0A285J156</accession>
<keyword evidence="8 13" id="KW-0418">Kinase</keyword>
<dbReference type="PANTHER" id="PTHR43047">
    <property type="entry name" value="TWO-COMPONENT HISTIDINE PROTEIN KINASE"/>
    <property type="match status" value="1"/>
</dbReference>